<evidence type="ECO:0000313" key="2">
    <source>
        <dbReference type="EMBL" id="AUX07668.1"/>
    </source>
</evidence>
<reference evidence="3" key="1">
    <citation type="submission" date="2017-11" db="EMBL/GenBank/DDBJ databases">
        <title>Phenotypic and genomic properties of facultatively anaerobic sulfur-reducing natronoarchaea from hypersaline soda lakes.</title>
        <authorList>
            <person name="Sorokin D.Y."/>
            <person name="Kublanov I.V."/>
            <person name="Roman P."/>
            <person name="Sinninghe Damste J.S."/>
            <person name="Golyshin P.N."/>
            <person name="Rojo D."/>
            <person name="Ciordia S."/>
            <person name="Mena M.D.C."/>
            <person name="Ferrer M."/>
            <person name="Messina E."/>
            <person name="Smedile F."/>
            <person name="La Spada G."/>
            <person name="La Cono V."/>
            <person name="Yakimov M.M."/>
        </authorList>
    </citation>
    <scope>NUCLEOTIDE SEQUENCE [LARGE SCALE GENOMIC DNA]</scope>
    <source>
        <strain evidence="3">AArc-Sl</strain>
    </source>
</reference>
<organism evidence="2 3">
    <name type="scientific">Halalkaliarchaeum desulfuricum</name>
    <dbReference type="NCBI Taxonomy" id="2055893"/>
    <lineage>
        <taxon>Archaea</taxon>
        <taxon>Methanobacteriati</taxon>
        <taxon>Methanobacteriota</taxon>
        <taxon>Stenosarchaea group</taxon>
        <taxon>Halobacteria</taxon>
        <taxon>Halobacteriales</taxon>
        <taxon>Haloferacaceae</taxon>
        <taxon>Halalkaliarchaeum</taxon>
    </lineage>
</organism>
<keyword evidence="3" id="KW-1185">Reference proteome</keyword>
<dbReference type="AlphaFoldDB" id="A0A343TEZ6"/>
<dbReference type="KEGG" id="hdf:AArcSl_0010"/>
<dbReference type="SUPFAM" id="SSF140663">
    <property type="entry name" value="TTHA0068-like"/>
    <property type="match status" value="1"/>
</dbReference>
<dbReference type="Pfam" id="PF03745">
    <property type="entry name" value="DUF309"/>
    <property type="match status" value="1"/>
</dbReference>
<name>A0A343TEZ6_9EURY</name>
<dbReference type="InterPro" id="IPR023203">
    <property type="entry name" value="TTHA0068_sf"/>
</dbReference>
<gene>
    <name evidence="2" type="ORF">AArcSl_0010</name>
</gene>
<dbReference type="InterPro" id="IPR005500">
    <property type="entry name" value="DUF309"/>
</dbReference>
<proteinExistence type="predicted"/>
<feature type="coiled-coil region" evidence="1">
    <location>
        <begin position="128"/>
        <end position="162"/>
    </location>
</feature>
<keyword evidence="1" id="KW-0175">Coiled coil</keyword>
<dbReference type="PANTHER" id="PTHR34796:SF1">
    <property type="entry name" value="EXPRESSED PROTEIN"/>
    <property type="match status" value="1"/>
</dbReference>
<accession>A0A343TEZ6</accession>
<dbReference type="PANTHER" id="PTHR34796">
    <property type="entry name" value="EXPRESSED PROTEIN"/>
    <property type="match status" value="1"/>
</dbReference>
<dbReference type="Gene3D" id="1.10.3450.10">
    <property type="entry name" value="TTHA0068-like"/>
    <property type="match status" value="1"/>
</dbReference>
<dbReference type="GeneID" id="37876346"/>
<dbReference type="RefSeq" id="WP_245883304.1">
    <property type="nucleotide sequence ID" value="NZ_CP025066.1"/>
</dbReference>
<dbReference type="Proteomes" id="UP000263012">
    <property type="component" value="Chromosome"/>
</dbReference>
<sequence length="210" mass="23519">MDASIEESLRAGLVLYATGEYHAAHDPWEDVWLELEEGTTDEKLFHGLIQYTAAVHHARNRNWSGATGLAESGREYLVGLPDQYRGVAVADAVAFLDALARDPERIERGPPDPVSYRGGVLEPTDLELDGLVLAVEALAEEYEAYEAEILTEAVEVAREEQQVGRAAVTTLLFDFVAGKGPSREFVYDQLRSRMQRRRRKRDDVKGLFEK</sequence>
<dbReference type="EMBL" id="CP025066">
    <property type="protein sequence ID" value="AUX07668.1"/>
    <property type="molecule type" value="Genomic_DNA"/>
</dbReference>
<evidence type="ECO:0000313" key="3">
    <source>
        <dbReference type="Proteomes" id="UP000263012"/>
    </source>
</evidence>
<protein>
    <recommendedName>
        <fullName evidence="4">DUF309 domain-containing protein</fullName>
    </recommendedName>
</protein>
<evidence type="ECO:0008006" key="4">
    <source>
        <dbReference type="Google" id="ProtNLM"/>
    </source>
</evidence>
<evidence type="ECO:0000256" key="1">
    <source>
        <dbReference type="SAM" id="Coils"/>
    </source>
</evidence>